<accession>A0ABY8J3M1</accession>
<comment type="cofactor">
    <cofactor evidence="11">
        <name>[2Fe-2S] cluster</name>
        <dbReference type="ChEBI" id="CHEBI:190135"/>
    </cofactor>
    <text evidence="11">Binds 1 [2Fe-2S] cluster per subunit.</text>
</comment>
<keyword evidence="4 11" id="KW-0001">2Fe-2S</keyword>
<dbReference type="SUPFAM" id="SSF63380">
    <property type="entry name" value="Riboflavin synthase domain-like"/>
    <property type="match status" value="1"/>
</dbReference>
<keyword evidence="5 11" id="KW-0479">Metal-binding</keyword>
<organism evidence="13 14">
    <name type="scientific">Halobacillus naozhouensis</name>
    <dbReference type="NCBI Taxonomy" id="554880"/>
    <lineage>
        <taxon>Bacteria</taxon>
        <taxon>Bacillati</taxon>
        <taxon>Bacillota</taxon>
        <taxon>Bacilli</taxon>
        <taxon>Bacillales</taxon>
        <taxon>Bacillaceae</taxon>
        <taxon>Halobacillus</taxon>
    </lineage>
</organism>
<keyword evidence="2 11" id="KW-0813">Transport</keyword>
<keyword evidence="7 11" id="KW-0665">Pyrimidine biosynthesis</keyword>
<dbReference type="InterPro" id="IPR017927">
    <property type="entry name" value="FAD-bd_FR_type"/>
</dbReference>
<keyword evidence="10 11" id="KW-0411">Iron-sulfur</keyword>
<comment type="pathway">
    <text evidence="11">Pyrimidine metabolism; UMP biosynthesis via de novo pathway; orotate from (S)-dihydroorotate (NAD(+) route): step 1/1.</text>
</comment>
<dbReference type="EMBL" id="CP121671">
    <property type="protein sequence ID" value="WFT76672.1"/>
    <property type="molecule type" value="Genomic_DNA"/>
</dbReference>
<evidence type="ECO:0000256" key="1">
    <source>
        <dbReference type="ARBA" id="ARBA00006422"/>
    </source>
</evidence>
<gene>
    <name evidence="11" type="primary">pyrK</name>
    <name evidence="13" type="ORF">P9989_10060</name>
</gene>
<dbReference type="InterPro" id="IPR019480">
    <property type="entry name" value="Dihydroorotate_DH_Fe-S-bd"/>
</dbReference>
<dbReference type="Proteomes" id="UP001221597">
    <property type="component" value="Chromosome"/>
</dbReference>
<dbReference type="Gene3D" id="2.10.240.10">
    <property type="entry name" value="Dihydroorotate dehydrogenase, electron transfer subunit"/>
    <property type="match status" value="1"/>
</dbReference>
<keyword evidence="3 11" id="KW-0285">Flavoprotein</keyword>
<feature type="domain" description="FAD-binding FR-type" evidence="12">
    <location>
        <begin position="1"/>
        <end position="99"/>
    </location>
</feature>
<comment type="similarity">
    <text evidence="1 11">Belongs to the PyrK family.</text>
</comment>
<dbReference type="InterPro" id="IPR039261">
    <property type="entry name" value="FNR_nucleotide-bd"/>
</dbReference>
<feature type="binding site" evidence="11">
    <location>
        <position position="241"/>
    </location>
    <ligand>
        <name>[2Fe-2S] cluster</name>
        <dbReference type="ChEBI" id="CHEBI:190135"/>
    </ligand>
</feature>
<feature type="binding site" evidence="11">
    <location>
        <position position="224"/>
    </location>
    <ligand>
        <name>[2Fe-2S] cluster</name>
        <dbReference type="ChEBI" id="CHEBI:190135"/>
    </ligand>
</feature>
<dbReference type="HAMAP" id="MF_01211">
    <property type="entry name" value="DHODB_Fe_S_bind"/>
    <property type="match status" value="1"/>
</dbReference>
<evidence type="ECO:0000256" key="10">
    <source>
        <dbReference type="ARBA" id="ARBA00023014"/>
    </source>
</evidence>
<dbReference type="CDD" id="cd06218">
    <property type="entry name" value="DHOD_e_trans"/>
    <property type="match status" value="1"/>
</dbReference>
<proteinExistence type="inferred from homology"/>
<dbReference type="PANTHER" id="PTHR43513">
    <property type="entry name" value="DIHYDROOROTATE DEHYDROGENASE B (NAD(+)), ELECTRON TRANSFER SUBUNIT"/>
    <property type="match status" value="1"/>
</dbReference>
<feature type="binding site" evidence="11">
    <location>
        <position position="221"/>
    </location>
    <ligand>
        <name>[2Fe-2S] cluster</name>
        <dbReference type="ChEBI" id="CHEBI:190135"/>
    </ligand>
</feature>
<comment type="cofactor">
    <cofactor evidence="11">
        <name>FAD</name>
        <dbReference type="ChEBI" id="CHEBI:57692"/>
    </cofactor>
    <text evidence="11">Binds 1 FAD per subunit.</text>
</comment>
<keyword evidence="8 11" id="KW-0249">Electron transport</keyword>
<dbReference type="InterPro" id="IPR012165">
    <property type="entry name" value="Cyt_c3_hydrogenase_gsu"/>
</dbReference>
<evidence type="ECO:0000256" key="7">
    <source>
        <dbReference type="ARBA" id="ARBA00022975"/>
    </source>
</evidence>
<dbReference type="InterPro" id="IPR023455">
    <property type="entry name" value="Dihydroorotate_DHASE_ETsu"/>
</dbReference>
<feature type="binding site" evidence="11">
    <location>
        <position position="216"/>
    </location>
    <ligand>
        <name>[2Fe-2S] cluster</name>
        <dbReference type="ChEBI" id="CHEBI:190135"/>
    </ligand>
</feature>
<evidence type="ECO:0000313" key="14">
    <source>
        <dbReference type="Proteomes" id="UP001221597"/>
    </source>
</evidence>
<dbReference type="SUPFAM" id="SSF52343">
    <property type="entry name" value="Ferredoxin reductase-like, C-terminal NADP-linked domain"/>
    <property type="match status" value="1"/>
</dbReference>
<dbReference type="PIRSF" id="PIRSF006816">
    <property type="entry name" value="Cyc3_hyd_g"/>
    <property type="match status" value="1"/>
</dbReference>
<keyword evidence="9 11" id="KW-0408">Iron</keyword>
<comment type="caution">
    <text evidence="11">Lacks conserved residue(s) required for the propagation of feature annotation.</text>
</comment>
<sequence>MQREWMTIITHRSIAAQTYLLELQGSLPQCVETPGQFVHIQVSDNYFLRRPVSIADVDAVKGTFTLLYKVMGKGTAALTKKQTGEKLDVLGPSGTGFPLEKLTAEKALLIGGGIGVPPLYYLARKLQERGIEVTSILGFRSSEDGFYIDKFQEFGEVHVATNDGSLGTQGFVTDVIPQVNSFDTYFSCGPTVMLKGVKEQLIDVPGYISIEERMGCGVGACFACVVECADEGDAKGYRKICSDGPVFRPEEVIL</sequence>
<evidence type="ECO:0000256" key="11">
    <source>
        <dbReference type="HAMAP-Rule" id="MF_01211"/>
    </source>
</evidence>
<protein>
    <recommendedName>
        <fullName evidence="11">Dihydroorotate dehydrogenase B (NAD(+)), electron transfer subunit</fullName>
    </recommendedName>
    <alternativeName>
        <fullName evidence="11">Dihydroorotate oxidase B, electron transfer subunit</fullName>
    </alternativeName>
</protein>
<dbReference type="Gene3D" id="3.40.50.80">
    <property type="entry name" value="Nucleotide-binding domain of ferredoxin-NADP reductase (FNR) module"/>
    <property type="match status" value="1"/>
</dbReference>
<dbReference type="PANTHER" id="PTHR43513:SF3">
    <property type="entry name" value="DIHYDROOROTATE DEHYDROGENASE B (NAD(+)), ELECTRON TRANSFER SUBUNIT-RELATED"/>
    <property type="match status" value="1"/>
</dbReference>
<evidence type="ECO:0000313" key="13">
    <source>
        <dbReference type="EMBL" id="WFT76672.1"/>
    </source>
</evidence>
<keyword evidence="6 11" id="KW-0274">FAD</keyword>
<dbReference type="Pfam" id="PF10418">
    <property type="entry name" value="DHODB_Fe-S_bind"/>
    <property type="match status" value="1"/>
</dbReference>
<evidence type="ECO:0000256" key="8">
    <source>
        <dbReference type="ARBA" id="ARBA00022982"/>
    </source>
</evidence>
<dbReference type="NCBIfam" id="NF000799">
    <property type="entry name" value="PRK00054.1-4"/>
    <property type="match status" value="1"/>
</dbReference>
<evidence type="ECO:0000256" key="6">
    <source>
        <dbReference type="ARBA" id="ARBA00022827"/>
    </source>
</evidence>
<keyword evidence="14" id="KW-1185">Reference proteome</keyword>
<feature type="binding site" evidence="11">
    <location>
        <begin position="74"/>
        <end position="75"/>
    </location>
    <ligand>
        <name>FAD</name>
        <dbReference type="ChEBI" id="CHEBI:57692"/>
    </ligand>
</feature>
<evidence type="ECO:0000256" key="3">
    <source>
        <dbReference type="ARBA" id="ARBA00022630"/>
    </source>
</evidence>
<name>A0ABY8J3M1_9BACI</name>
<evidence type="ECO:0000256" key="5">
    <source>
        <dbReference type="ARBA" id="ARBA00022723"/>
    </source>
</evidence>
<feature type="binding site" evidence="11">
    <location>
        <begin position="50"/>
        <end position="53"/>
    </location>
    <ligand>
        <name>FAD</name>
        <dbReference type="ChEBI" id="CHEBI:57692"/>
    </ligand>
</feature>
<reference evidence="13 14" key="1">
    <citation type="submission" date="2023-04" db="EMBL/GenBank/DDBJ databases">
        <title>Genome sequence of Halobacillus naozhouensis KACC 21980.</title>
        <authorList>
            <person name="Kim S."/>
            <person name="Heo J."/>
            <person name="Kwon S.-W."/>
        </authorList>
    </citation>
    <scope>NUCLEOTIDE SEQUENCE [LARGE SCALE GENOMIC DNA]</scope>
    <source>
        <strain evidence="13 14">KCTC 13234</strain>
    </source>
</reference>
<dbReference type="InterPro" id="IPR017938">
    <property type="entry name" value="Riboflavin_synthase-like_b-brl"/>
</dbReference>
<evidence type="ECO:0000256" key="9">
    <source>
        <dbReference type="ARBA" id="ARBA00023004"/>
    </source>
</evidence>
<dbReference type="InterPro" id="IPR037117">
    <property type="entry name" value="Dihydroorotate_DH_ele_sf"/>
</dbReference>
<dbReference type="Gene3D" id="2.40.30.10">
    <property type="entry name" value="Translation factors"/>
    <property type="match status" value="1"/>
</dbReference>
<comment type="function">
    <text evidence="11">Responsible for channeling the electrons from the oxidation of dihydroorotate from the FMN redox center in the PyrD type B subunit to the ultimate electron acceptor NAD(+).</text>
</comment>
<evidence type="ECO:0000256" key="4">
    <source>
        <dbReference type="ARBA" id="ARBA00022714"/>
    </source>
</evidence>
<dbReference type="PROSITE" id="PS51384">
    <property type="entry name" value="FAD_FR"/>
    <property type="match status" value="1"/>
</dbReference>
<evidence type="ECO:0000256" key="2">
    <source>
        <dbReference type="ARBA" id="ARBA00022448"/>
    </source>
</evidence>
<comment type="subunit">
    <text evidence="11">Heterotetramer of 2 PyrK and 2 PyrD type B subunits.</text>
</comment>
<dbReference type="RefSeq" id="WP_283078621.1">
    <property type="nucleotide sequence ID" value="NZ_CP121671.1"/>
</dbReference>
<evidence type="ECO:0000259" key="12">
    <source>
        <dbReference type="PROSITE" id="PS51384"/>
    </source>
</evidence>
<dbReference type="InterPro" id="IPR050353">
    <property type="entry name" value="PyrK_electron_transfer"/>
</dbReference>